<evidence type="ECO:0000313" key="1">
    <source>
        <dbReference type="EMBL" id="PWR72940.1"/>
    </source>
</evidence>
<comment type="caution">
    <text evidence="1">The sequence shown here is derived from an EMBL/GenBank/DDBJ whole genome shotgun (WGS) entry which is preliminary data.</text>
</comment>
<proteinExistence type="predicted"/>
<dbReference type="EMBL" id="QGMZ01000024">
    <property type="protein sequence ID" value="PWR72940.1"/>
    <property type="molecule type" value="Genomic_DNA"/>
</dbReference>
<keyword evidence="2" id="KW-1185">Reference proteome</keyword>
<reference evidence="1 2" key="1">
    <citation type="submission" date="2018-05" db="EMBL/GenBank/DDBJ databases">
        <title>Draft genome of Methanospirillum stamsii Pt1.</title>
        <authorList>
            <person name="Dueholm M.S."/>
            <person name="Nielsen P.H."/>
            <person name="Bakmann L.F."/>
            <person name="Otzen D.E."/>
        </authorList>
    </citation>
    <scope>NUCLEOTIDE SEQUENCE [LARGE SCALE GENOMIC DNA]</scope>
    <source>
        <strain evidence="1 2">Pt1</strain>
    </source>
</reference>
<dbReference type="OrthoDB" id="130109at2157"/>
<dbReference type="Proteomes" id="UP000245934">
    <property type="component" value="Unassembled WGS sequence"/>
</dbReference>
<name>A0A2V2N321_9EURY</name>
<organism evidence="1 2">
    <name type="scientific">Methanospirillum stamsii</name>
    <dbReference type="NCBI Taxonomy" id="1277351"/>
    <lineage>
        <taxon>Archaea</taxon>
        <taxon>Methanobacteriati</taxon>
        <taxon>Methanobacteriota</taxon>
        <taxon>Stenosarchaea group</taxon>
        <taxon>Methanomicrobia</taxon>
        <taxon>Methanomicrobiales</taxon>
        <taxon>Methanospirillaceae</taxon>
        <taxon>Methanospirillum</taxon>
    </lineage>
</organism>
<dbReference type="SUPFAM" id="SSF52317">
    <property type="entry name" value="Class I glutamine amidotransferase-like"/>
    <property type="match status" value="1"/>
</dbReference>
<evidence type="ECO:0008006" key="3">
    <source>
        <dbReference type="Google" id="ProtNLM"/>
    </source>
</evidence>
<dbReference type="InterPro" id="IPR029062">
    <property type="entry name" value="Class_I_gatase-like"/>
</dbReference>
<dbReference type="RefSeq" id="WP_109941324.1">
    <property type="nucleotide sequence ID" value="NZ_CP176366.1"/>
</dbReference>
<gene>
    <name evidence="1" type="ORF">DLD82_11775</name>
</gene>
<sequence>MVTQVAFIWEGPLLFTKLFEDCGHSCELVTPQLLAAPFFRRKLHGVIIPAGFASPDHCRILTALRAISPRIERFINEGGTLLAFGAGWNHPQAYDWLPVPVTYQYGFAQELLGSNGRHPYARIIEDGDETVSIDGTLNDVPNGEEHVILSAPQGPVLVQVPYGKGRIVITSLHEYPSRHFIRDLYTGGGEGLL</sequence>
<dbReference type="AlphaFoldDB" id="A0A2V2N321"/>
<evidence type="ECO:0000313" key="2">
    <source>
        <dbReference type="Proteomes" id="UP000245934"/>
    </source>
</evidence>
<protein>
    <recommendedName>
        <fullName evidence="3">Glutamine amidotransferase domain-containing protein</fullName>
    </recommendedName>
</protein>
<accession>A0A2V2N321</accession>
<dbReference type="GeneID" id="97609092"/>